<evidence type="ECO:0000313" key="1">
    <source>
        <dbReference type="EMBL" id="SMH71700.1"/>
    </source>
</evidence>
<dbReference type="EMBL" id="LT841358">
    <property type="protein sequence ID" value="SMH71700.1"/>
    <property type="molecule type" value="Genomic_DNA"/>
</dbReference>
<sequence>MKITYIEFIRCELDGKWDSSESDMKTYYEAKDEPANLYLWTKIDEKKQYKFKKDSIIRISSNIVRFNMEDVK</sequence>
<dbReference type="RefSeq" id="WP_157927621.1">
    <property type="nucleotide sequence ID" value="NZ_LT841358.1"/>
</dbReference>
<dbReference type="OrthoDB" id="375876at2157"/>
<reference evidence="2" key="1">
    <citation type="submission" date="2017-03" db="EMBL/GenBank/DDBJ databases">
        <authorList>
            <person name="Herbold C."/>
        </authorList>
    </citation>
    <scope>NUCLEOTIDE SEQUENCE [LARGE SCALE GENOMIC DNA]</scope>
</reference>
<evidence type="ECO:0000313" key="2">
    <source>
        <dbReference type="Proteomes" id="UP000230607"/>
    </source>
</evidence>
<gene>
    <name evidence="1" type="ORF">NCS_11512</name>
</gene>
<protein>
    <submittedName>
        <fullName evidence="1">Uncharacterized protein</fullName>
    </submittedName>
</protein>
<proteinExistence type="predicted"/>
<dbReference type="Proteomes" id="UP000230607">
    <property type="component" value="Chromosome 1"/>
</dbReference>
<keyword evidence="2" id="KW-1185">Reference proteome</keyword>
<accession>A0A2H1FG08</accession>
<dbReference type="AlphaFoldDB" id="A0A2H1FG08"/>
<name>A0A2H1FG08_9ARCH</name>
<organism evidence="1 2">
    <name type="scientific">Candidatus Nitrosotalea okcheonensis</name>
    <dbReference type="NCBI Taxonomy" id="1903276"/>
    <lineage>
        <taxon>Archaea</taxon>
        <taxon>Nitrososphaerota</taxon>
        <taxon>Nitrososphaeria</taxon>
        <taxon>Nitrosotaleales</taxon>
        <taxon>Nitrosotaleaceae</taxon>
        <taxon>Nitrosotalea</taxon>
    </lineage>
</organism>